<sequence length="247" mass="29185">MDLYLYEENVTERLIREWKKYGSLVVAYDFDNTVYDYHKEGHSYECVIQLLREAKKLNAYLMVYTARRDRELSFVKEYLEENNIPFDSINETPDFIPFSDGKKLYYNILLDDRAGLPSAYRCLLNAVTYMNDVEEEQRKVVKKEMRSTEYDLRIRESYHGTGGKDEYKYELYNNNGEKIGVLGHLPVECNYDNAVSVNGVAYIILSIYGSQDPNEEKEKVIYYELKRYQCNPDFDLGEMIEHMADVK</sequence>
<dbReference type="EMBL" id="NTSO01000015">
    <property type="protein sequence ID" value="PFF46154.1"/>
    <property type="molecule type" value="Genomic_DNA"/>
</dbReference>
<organism evidence="1 2">
    <name type="scientific">Bacillus cereus</name>
    <dbReference type="NCBI Taxonomy" id="1396"/>
    <lineage>
        <taxon>Bacteria</taxon>
        <taxon>Bacillati</taxon>
        <taxon>Bacillota</taxon>
        <taxon>Bacilli</taxon>
        <taxon>Bacillales</taxon>
        <taxon>Bacillaceae</taxon>
        <taxon>Bacillus</taxon>
        <taxon>Bacillus cereus group</taxon>
    </lineage>
</organism>
<dbReference type="InterPro" id="IPR036412">
    <property type="entry name" value="HAD-like_sf"/>
</dbReference>
<evidence type="ECO:0000313" key="1">
    <source>
        <dbReference type="EMBL" id="PFF46154.1"/>
    </source>
</evidence>
<name>A0A9X6VVM7_BACCE</name>
<reference evidence="1 2" key="1">
    <citation type="submission" date="2017-09" db="EMBL/GenBank/DDBJ databases">
        <title>Large-scale bioinformatics analysis of Bacillus genomes uncovers conserved roles of natural products in bacterial physiology.</title>
        <authorList>
            <consortium name="Agbiome Team Llc"/>
            <person name="Bleich R.M."/>
            <person name="Kirk G.J."/>
            <person name="Santa Maria K.C."/>
            <person name="Allen S.E."/>
            <person name="Farag S."/>
            <person name="Shank E.A."/>
            <person name="Bowers A."/>
        </authorList>
    </citation>
    <scope>NUCLEOTIDE SEQUENCE [LARGE SCALE GENOMIC DNA]</scope>
    <source>
        <strain evidence="1 2">AFS020204</strain>
    </source>
</reference>
<dbReference type="SUPFAM" id="SSF56784">
    <property type="entry name" value="HAD-like"/>
    <property type="match status" value="1"/>
</dbReference>
<protein>
    <submittedName>
        <fullName evidence="1">Uncharacterized protein</fullName>
    </submittedName>
</protein>
<evidence type="ECO:0000313" key="2">
    <source>
        <dbReference type="Proteomes" id="UP000220210"/>
    </source>
</evidence>
<comment type="caution">
    <text evidence="1">The sequence shown here is derived from an EMBL/GenBank/DDBJ whole genome shotgun (WGS) entry which is preliminary data.</text>
</comment>
<proteinExistence type="predicted"/>
<accession>A0A9X6VVM7</accession>
<dbReference type="Proteomes" id="UP000220210">
    <property type="component" value="Unassembled WGS sequence"/>
</dbReference>
<dbReference type="Gene3D" id="3.40.50.1000">
    <property type="entry name" value="HAD superfamily/HAD-like"/>
    <property type="match status" value="1"/>
</dbReference>
<dbReference type="AlphaFoldDB" id="A0A9X6VVM7"/>
<dbReference type="InterPro" id="IPR023214">
    <property type="entry name" value="HAD_sf"/>
</dbReference>
<dbReference type="RefSeq" id="WP_098297434.1">
    <property type="nucleotide sequence ID" value="NZ_NTSO01000015.1"/>
</dbReference>
<gene>
    <name evidence="1" type="ORF">CN357_22175</name>
</gene>